<evidence type="ECO:0000313" key="2">
    <source>
        <dbReference type="Proteomes" id="UP000464214"/>
    </source>
</evidence>
<keyword evidence="2" id="KW-1185">Reference proteome</keyword>
<accession>A0A6P1NZW7</accession>
<dbReference type="Proteomes" id="UP000464214">
    <property type="component" value="Chromosome"/>
</dbReference>
<dbReference type="RefSeq" id="WP_160689078.1">
    <property type="nucleotide sequence ID" value="NZ_CP047897.1"/>
</dbReference>
<evidence type="ECO:0000313" key="1">
    <source>
        <dbReference type="EMBL" id="QHL86563.1"/>
    </source>
</evidence>
<dbReference type="AlphaFoldDB" id="A0A6P1NZW7"/>
<dbReference type="EMBL" id="CP047897">
    <property type="protein sequence ID" value="QHL86563.1"/>
    <property type="molecule type" value="Genomic_DNA"/>
</dbReference>
<reference evidence="1 2" key="1">
    <citation type="submission" date="2020-01" db="EMBL/GenBank/DDBJ databases">
        <authorList>
            <person name="Kim M."/>
        </authorList>
    </citation>
    <scope>NUCLEOTIDE SEQUENCE [LARGE SCALE GENOMIC DNA]</scope>
    <source>
        <strain evidence="1 2">BT10</strain>
    </source>
</reference>
<name>A0A6P1NZW7_9BACT</name>
<sequence>MKRLATILLLTVMLTQAFSKVFVVLEFEANREFITSFLCINRAKPQLQCHGKCYLQKKLKKADQDQSPASQKNQLQKAEITLFYQPFMTLPAPFSFPSELVFPAALVSEATPTFFAIFHPPKLTV</sequence>
<dbReference type="KEGG" id="nib:GU926_03550"/>
<organism evidence="1 2">
    <name type="scientific">Nibribacter ruber</name>
    <dbReference type="NCBI Taxonomy" id="2698458"/>
    <lineage>
        <taxon>Bacteria</taxon>
        <taxon>Pseudomonadati</taxon>
        <taxon>Bacteroidota</taxon>
        <taxon>Cytophagia</taxon>
        <taxon>Cytophagales</taxon>
        <taxon>Hymenobacteraceae</taxon>
        <taxon>Nibribacter</taxon>
    </lineage>
</organism>
<protein>
    <submittedName>
        <fullName evidence="1">Uncharacterized protein</fullName>
    </submittedName>
</protein>
<proteinExistence type="predicted"/>
<gene>
    <name evidence="1" type="ORF">GU926_03550</name>
</gene>